<accession>A0A157S6L0</accession>
<keyword evidence="1" id="KW-0812">Transmembrane</keyword>
<keyword evidence="1" id="KW-1133">Transmembrane helix</keyword>
<evidence type="ECO:0000313" key="2">
    <source>
        <dbReference type="EMBL" id="SAI66029.1"/>
    </source>
</evidence>
<keyword evidence="1" id="KW-0472">Membrane</keyword>
<proteinExistence type="predicted"/>
<keyword evidence="3" id="KW-1185">Reference proteome</keyword>
<name>A0A157S6L0_9BORD</name>
<dbReference type="OrthoDB" id="5522207at2"/>
<evidence type="ECO:0000313" key="3">
    <source>
        <dbReference type="Proteomes" id="UP000076848"/>
    </source>
</evidence>
<sequence>MAPNVFPANAPISVSPTALFATGLIVLTPGVKALARRGYINVRTCLDRHRSGDWGQIDADERFINDHIGLKGREKLFSRYPVSRGIWMEIWTMYDRSMTVLLLPYE</sequence>
<dbReference type="Proteomes" id="UP000076848">
    <property type="component" value="Unassembled WGS sequence"/>
</dbReference>
<protein>
    <submittedName>
        <fullName evidence="2">Uncharacterized protein</fullName>
    </submittedName>
</protein>
<feature type="transmembrane region" description="Helical" evidence="1">
    <location>
        <begin position="12"/>
        <end position="31"/>
    </location>
</feature>
<reference evidence="2 3" key="1">
    <citation type="submission" date="2016-04" db="EMBL/GenBank/DDBJ databases">
        <authorList>
            <consortium name="Pathogen Informatics"/>
        </authorList>
    </citation>
    <scope>NUCLEOTIDE SEQUENCE [LARGE SCALE GENOMIC DNA]</scope>
    <source>
        <strain evidence="2 3">H050680373</strain>
    </source>
</reference>
<organism evidence="2 3">
    <name type="scientific">Bordetella ansorpii</name>
    <dbReference type="NCBI Taxonomy" id="288768"/>
    <lineage>
        <taxon>Bacteria</taxon>
        <taxon>Pseudomonadati</taxon>
        <taxon>Pseudomonadota</taxon>
        <taxon>Betaproteobacteria</taxon>
        <taxon>Burkholderiales</taxon>
        <taxon>Alcaligenaceae</taxon>
        <taxon>Bordetella</taxon>
    </lineage>
</organism>
<gene>
    <name evidence="2" type="ORF">SAMEA3906486_00732</name>
</gene>
<dbReference type="EMBL" id="FKIF01000002">
    <property type="protein sequence ID" value="SAI66029.1"/>
    <property type="molecule type" value="Genomic_DNA"/>
</dbReference>
<dbReference type="RefSeq" id="WP_066123824.1">
    <property type="nucleotide sequence ID" value="NZ_FKIF01000002.1"/>
</dbReference>
<evidence type="ECO:0000256" key="1">
    <source>
        <dbReference type="SAM" id="Phobius"/>
    </source>
</evidence>
<dbReference type="STRING" id="288768.SAMEA3906486_00732"/>
<dbReference type="AlphaFoldDB" id="A0A157S6L0"/>